<evidence type="ECO:0000256" key="1">
    <source>
        <dbReference type="ARBA" id="ARBA00004651"/>
    </source>
</evidence>
<evidence type="ECO:0000256" key="7">
    <source>
        <dbReference type="ARBA" id="ARBA00023136"/>
    </source>
</evidence>
<dbReference type="Pfam" id="PF02653">
    <property type="entry name" value="BPD_transp_2"/>
    <property type="match status" value="1"/>
</dbReference>
<evidence type="ECO:0000256" key="8">
    <source>
        <dbReference type="SAM" id="Phobius"/>
    </source>
</evidence>
<evidence type="ECO:0000313" key="10">
    <source>
        <dbReference type="Proteomes" id="UP000027180"/>
    </source>
</evidence>
<keyword evidence="4" id="KW-0997">Cell inner membrane</keyword>
<evidence type="ECO:0000256" key="3">
    <source>
        <dbReference type="ARBA" id="ARBA00022475"/>
    </source>
</evidence>
<dbReference type="GO" id="GO:0005886">
    <property type="term" value="C:plasma membrane"/>
    <property type="evidence" value="ECO:0007669"/>
    <property type="project" value="UniProtKB-SubCell"/>
</dbReference>
<dbReference type="AlphaFoldDB" id="A0A060I3B6"/>
<dbReference type="Proteomes" id="UP000027180">
    <property type="component" value="Plasmid pRetIE4771a"/>
</dbReference>
<evidence type="ECO:0000256" key="6">
    <source>
        <dbReference type="ARBA" id="ARBA00022989"/>
    </source>
</evidence>
<dbReference type="PANTHER" id="PTHR32196:SF21">
    <property type="entry name" value="ABC TRANSPORTER PERMEASE PROTEIN YPHD-RELATED"/>
    <property type="match status" value="1"/>
</dbReference>
<dbReference type="CDD" id="cd06579">
    <property type="entry name" value="TM_PBP1_transp_AraH_like"/>
    <property type="match status" value="1"/>
</dbReference>
<gene>
    <name evidence="9" type="ORF">IE4771_PA00117</name>
</gene>
<comment type="subcellular location">
    <subcellularLocation>
        <location evidence="1">Cell membrane</location>
        <topology evidence="1">Multi-pass membrane protein</topology>
    </subcellularLocation>
</comment>
<dbReference type="KEGG" id="rei:IE4771_PA00117"/>
<feature type="transmembrane region" description="Helical" evidence="8">
    <location>
        <begin position="220"/>
        <end position="237"/>
    </location>
</feature>
<evidence type="ECO:0000256" key="4">
    <source>
        <dbReference type="ARBA" id="ARBA00022519"/>
    </source>
</evidence>
<sequence length="324" mass="33411">MADIAATRPRSPLTLARSGGNAGVYLAFVVLLVALGFAAPRFFTFGNLTDVLRQAVPIAVIAFGATFVIGMRGIDLSVGSTLALSGLVTANLIVLGYPVPLACAGGIAVGAVIGLVNGILITKVGITDFIATMAIMVISRGIVMVYTQGIPIVGASDPAFRMIGQSYAGGVPVPVILTAIVFAIAFYLLYYTRFGRFVLSIGSNPDAARLVGIPTDKVKIAVYVLVGVLSAFAGVLLTSRLEAAMPEAGQGYELDVIAAVVIGGTGLSGGRATLFGTAVGAVLMAVVRNALNLLNVNTFWHQVVIGTIILIAVAADRFSRRQKA</sequence>
<keyword evidence="7 8" id="KW-0472">Membrane</keyword>
<keyword evidence="3" id="KW-1003">Cell membrane</keyword>
<dbReference type="HOGENOM" id="CLU_028880_2_2_5"/>
<feature type="transmembrane region" description="Helical" evidence="8">
    <location>
        <begin position="257"/>
        <end position="287"/>
    </location>
</feature>
<feature type="transmembrane region" description="Helical" evidence="8">
    <location>
        <begin position="22"/>
        <end position="39"/>
    </location>
</feature>
<feature type="transmembrane region" description="Helical" evidence="8">
    <location>
        <begin position="51"/>
        <end position="70"/>
    </location>
</feature>
<dbReference type="EMBL" id="CP006987">
    <property type="protein sequence ID" value="AIC29623.1"/>
    <property type="molecule type" value="Genomic_DNA"/>
</dbReference>
<keyword evidence="9" id="KW-0614">Plasmid</keyword>
<organism evidence="9 10">
    <name type="scientific">Rhizobium etli bv. mimosae str. IE4771</name>
    <dbReference type="NCBI Taxonomy" id="1432050"/>
    <lineage>
        <taxon>Bacteria</taxon>
        <taxon>Pseudomonadati</taxon>
        <taxon>Pseudomonadota</taxon>
        <taxon>Alphaproteobacteria</taxon>
        <taxon>Hyphomicrobiales</taxon>
        <taxon>Rhizobiaceae</taxon>
        <taxon>Rhizobium/Agrobacterium group</taxon>
        <taxon>Rhizobium</taxon>
    </lineage>
</organism>
<feature type="transmembrane region" description="Helical" evidence="8">
    <location>
        <begin position="299"/>
        <end position="318"/>
    </location>
</feature>
<geneLocation type="plasmid" evidence="9 10">
    <name>pRetIE4771a</name>
</geneLocation>
<evidence type="ECO:0000256" key="2">
    <source>
        <dbReference type="ARBA" id="ARBA00022448"/>
    </source>
</evidence>
<evidence type="ECO:0000256" key="5">
    <source>
        <dbReference type="ARBA" id="ARBA00022692"/>
    </source>
</evidence>
<keyword evidence="2" id="KW-0813">Transport</keyword>
<reference evidence="9 10" key="1">
    <citation type="submission" date="2013-12" db="EMBL/GenBank/DDBJ databases">
        <title>Complete genome sequence of Rhizobium etli bv. mimosae IE4771.</title>
        <authorList>
            <person name="Bustos P."/>
            <person name="Santamaria R.I."/>
            <person name="Lozano L."/>
            <person name="Ormeno-Orrillo E."/>
            <person name="Rogel M.A."/>
            <person name="Romero D."/>
            <person name="Cevallos M.A."/>
            <person name="Martinez-Romero E."/>
            <person name="Gonzalez V."/>
        </authorList>
    </citation>
    <scope>NUCLEOTIDE SEQUENCE [LARGE SCALE GENOMIC DNA]</scope>
    <source>
        <strain evidence="9 10">IE4771</strain>
        <plasmid evidence="10">Plasmid pRetIE4771a</plasmid>
    </source>
</reference>
<feature type="transmembrane region" description="Helical" evidence="8">
    <location>
        <begin position="126"/>
        <end position="146"/>
    </location>
</feature>
<protein>
    <submittedName>
        <fullName evidence="9">Ribose ABC transporter permease protein</fullName>
    </submittedName>
</protein>
<dbReference type="InterPro" id="IPR001851">
    <property type="entry name" value="ABC_transp_permease"/>
</dbReference>
<evidence type="ECO:0000313" key="9">
    <source>
        <dbReference type="EMBL" id="AIC29623.1"/>
    </source>
</evidence>
<keyword evidence="5 8" id="KW-0812">Transmembrane</keyword>
<feature type="transmembrane region" description="Helical" evidence="8">
    <location>
        <begin position="167"/>
        <end position="190"/>
    </location>
</feature>
<dbReference type="RefSeq" id="WP_040140044.1">
    <property type="nucleotide sequence ID" value="NZ_CP006987.1"/>
</dbReference>
<dbReference type="GO" id="GO:0022857">
    <property type="term" value="F:transmembrane transporter activity"/>
    <property type="evidence" value="ECO:0007669"/>
    <property type="project" value="InterPro"/>
</dbReference>
<name>A0A060I3B6_RHIET</name>
<dbReference type="OrthoDB" id="6384190at2"/>
<proteinExistence type="predicted"/>
<feature type="transmembrane region" description="Helical" evidence="8">
    <location>
        <begin position="101"/>
        <end position="120"/>
    </location>
</feature>
<dbReference type="PANTHER" id="PTHR32196">
    <property type="entry name" value="ABC TRANSPORTER PERMEASE PROTEIN YPHD-RELATED-RELATED"/>
    <property type="match status" value="1"/>
</dbReference>
<accession>A0A060I3B6</accession>
<keyword evidence="6 8" id="KW-1133">Transmembrane helix</keyword>